<evidence type="ECO:0000256" key="3">
    <source>
        <dbReference type="ARBA" id="ARBA00023015"/>
    </source>
</evidence>
<dbReference type="InterPro" id="IPR001789">
    <property type="entry name" value="Sig_transdc_resp-reg_receiver"/>
</dbReference>
<comment type="caution">
    <text evidence="11">The sequence shown here is derived from an EMBL/GenBank/DDBJ whole genome shotgun (WGS) entry which is preliminary data.</text>
</comment>
<keyword evidence="2" id="KW-0902">Two-component regulatory system</keyword>
<feature type="modified residue" description="4-aspartylphosphate" evidence="6">
    <location>
        <position position="50"/>
    </location>
</feature>
<dbReference type="GO" id="GO:0000156">
    <property type="term" value="F:phosphorelay response regulator activity"/>
    <property type="evidence" value="ECO:0007669"/>
    <property type="project" value="TreeGrafter"/>
</dbReference>
<feature type="region of interest" description="Disordered" evidence="8">
    <location>
        <begin position="118"/>
        <end position="199"/>
    </location>
</feature>
<keyword evidence="12" id="KW-1185">Reference proteome</keyword>
<accession>A0A7W7DTZ8</accession>
<evidence type="ECO:0000313" key="11">
    <source>
        <dbReference type="EMBL" id="MBB4715377.1"/>
    </source>
</evidence>
<name>A0A7W7DTZ8_9ACTN</name>
<evidence type="ECO:0000256" key="6">
    <source>
        <dbReference type="PROSITE-ProRule" id="PRU00169"/>
    </source>
</evidence>
<evidence type="ECO:0000256" key="7">
    <source>
        <dbReference type="PROSITE-ProRule" id="PRU01091"/>
    </source>
</evidence>
<keyword evidence="4 7" id="KW-0238">DNA-binding</keyword>
<dbReference type="InterPro" id="IPR036388">
    <property type="entry name" value="WH-like_DNA-bd_sf"/>
</dbReference>
<feature type="domain" description="OmpR/PhoB-type" evidence="10">
    <location>
        <begin position="192"/>
        <end position="287"/>
    </location>
</feature>
<keyword evidence="1 6" id="KW-0597">Phosphoprotein</keyword>
<dbReference type="Gene3D" id="1.10.10.10">
    <property type="entry name" value="Winged helix-like DNA-binding domain superfamily/Winged helix DNA-binding domain"/>
    <property type="match status" value="1"/>
</dbReference>
<reference evidence="11 12" key="1">
    <citation type="submission" date="2020-08" db="EMBL/GenBank/DDBJ databases">
        <title>Sequencing the genomes of 1000 actinobacteria strains.</title>
        <authorList>
            <person name="Klenk H.-P."/>
        </authorList>
    </citation>
    <scope>NUCLEOTIDE SEQUENCE [LARGE SCALE GENOMIC DNA]</scope>
    <source>
        <strain evidence="11 12">DSM 40483</strain>
    </source>
</reference>
<evidence type="ECO:0000256" key="8">
    <source>
        <dbReference type="SAM" id="MobiDB-lite"/>
    </source>
</evidence>
<protein>
    <submittedName>
        <fullName evidence="11">DNA-binding response OmpR family regulator</fullName>
    </submittedName>
</protein>
<dbReference type="InterPro" id="IPR039420">
    <property type="entry name" value="WalR-like"/>
</dbReference>
<dbReference type="InterPro" id="IPR001867">
    <property type="entry name" value="OmpR/PhoB-type_DNA-bd"/>
</dbReference>
<evidence type="ECO:0000313" key="12">
    <source>
        <dbReference type="Proteomes" id="UP000565089"/>
    </source>
</evidence>
<gene>
    <name evidence="11" type="ORF">BJ965_005259</name>
</gene>
<evidence type="ECO:0000256" key="5">
    <source>
        <dbReference type="ARBA" id="ARBA00023163"/>
    </source>
</evidence>
<dbReference type="PANTHER" id="PTHR48111:SF1">
    <property type="entry name" value="TWO-COMPONENT RESPONSE REGULATOR ORR33"/>
    <property type="match status" value="1"/>
</dbReference>
<dbReference type="GO" id="GO:0005829">
    <property type="term" value="C:cytosol"/>
    <property type="evidence" value="ECO:0007669"/>
    <property type="project" value="TreeGrafter"/>
</dbReference>
<dbReference type="SUPFAM" id="SSF46894">
    <property type="entry name" value="C-terminal effector domain of the bipartite response regulators"/>
    <property type="match status" value="1"/>
</dbReference>
<dbReference type="PROSITE" id="PS51755">
    <property type="entry name" value="OMPR_PHOB"/>
    <property type="match status" value="1"/>
</dbReference>
<feature type="domain" description="Response regulatory" evidence="9">
    <location>
        <begin position="4"/>
        <end position="114"/>
    </location>
</feature>
<keyword evidence="3" id="KW-0805">Transcription regulation</keyword>
<proteinExistence type="predicted"/>
<evidence type="ECO:0000259" key="9">
    <source>
        <dbReference type="PROSITE" id="PS50110"/>
    </source>
</evidence>
<dbReference type="GO" id="GO:0032993">
    <property type="term" value="C:protein-DNA complex"/>
    <property type="evidence" value="ECO:0007669"/>
    <property type="project" value="TreeGrafter"/>
</dbReference>
<dbReference type="GeneID" id="95797228"/>
<organism evidence="11 12">
    <name type="scientific">Streptomyces luteogriseus</name>
    <dbReference type="NCBI Taxonomy" id="68233"/>
    <lineage>
        <taxon>Bacteria</taxon>
        <taxon>Bacillati</taxon>
        <taxon>Actinomycetota</taxon>
        <taxon>Actinomycetes</taxon>
        <taxon>Kitasatosporales</taxon>
        <taxon>Streptomycetaceae</taxon>
        <taxon>Streptomyces</taxon>
    </lineage>
</organism>
<dbReference type="SUPFAM" id="SSF52172">
    <property type="entry name" value="CheY-like"/>
    <property type="match status" value="1"/>
</dbReference>
<dbReference type="RefSeq" id="WP_184911471.1">
    <property type="nucleotide sequence ID" value="NZ_JACHMS010000001.1"/>
</dbReference>
<feature type="compositionally biased region" description="Low complexity" evidence="8">
    <location>
        <begin position="173"/>
        <end position="188"/>
    </location>
</feature>
<keyword evidence="5" id="KW-0804">Transcription</keyword>
<sequence>MGLRVLLIEDDETIAEPLMEGLGNFGLTVDHVANGTDGLRGPYHDVVLLDLGLPDMDGIDVCRGIRQVSDVPIVILSARGEEADRVLGLELGADDYLAKPFSVRELVARVRAVTRRTHRAHQAFPEAPGARGLPEPPPYEPARPPAYEPAPTPAYEPAPASAYERPPAPAYEPAPALSYEPPATAADDPAPDPAHDPGPLVVDRRTRQVWVGDAPVPLTPKEFDLLALLSEDPGAVYSRQQILDRVWDPHYDGPTKTLDVHVAALRRKLGHPAWIRTLRGVGFRLAVHTGPTARVASP</sequence>
<feature type="DNA-binding region" description="OmpR/PhoB-type" evidence="7">
    <location>
        <begin position="192"/>
        <end position="287"/>
    </location>
</feature>
<dbReference type="Proteomes" id="UP000565089">
    <property type="component" value="Unassembled WGS sequence"/>
</dbReference>
<dbReference type="Pfam" id="PF00486">
    <property type="entry name" value="Trans_reg_C"/>
    <property type="match status" value="1"/>
</dbReference>
<dbReference type="Pfam" id="PF00072">
    <property type="entry name" value="Response_reg"/>
    <property type="match status" value="1"/>
</dbReference>
<dbReference type="AlphaFoldDB" id="A0A7W7DTZ8"/>
<dbReference type="SMART" id="SM00448">
    <property type="entry name" value="REC"/>
    <property type="match status" value="1"/>
</dbReference>
<evidence type="ECO:0000256" key="2">
    <source>
        <dbReference type="ARBA" id="ARBA00023012"/>
    </source>
</evidence>
<dbReference type="GO" id="GO:0006355">
    <property type="term" value="P:regulation of DNA-templated transcription"/>
    <property type="evidence" value="ECO:0007669"/>
    <property type="project" value="InterPro"/>
</dbReference>
<dbReference type="PROSITE" id="PS50110">
    <property type="entry name" value="RESPONSE_REGULATORY"/>
    <property type="match status" value="1"/>
</dbReference>
<dbReference type="PANTHER" id="PTHR48111">
    <property type="entry name" value="REGULATOR OF RPOS"/>
    <property type="match status" value="1"/>
</dbReference>
<evidence type="ECO:0000256" key="1">
    <source>
        <dbReference type="ARBA" id="ARBA00022553"/>
    </source>
</evidence>
<dbReference type="GO" id="GO:0000976">
    <property type="term" value="F:transcription cis-regulatory region binding"/>
    <property type="evidence" value="ECO:0007669"/>
    <property type="project" value="TreeGrafter"/>
</dbReference>
<dbReference type="SMART" id="SM00862">
    <property type="entry name" value="Trans_reg_C"/>
    <property type="match status" value="1"/>
</dbReference>
<evidence type="ECO:0000259" key="10">
    <source>
        <dbReference type="PROSITE" id="PS51755"/>
    </source>
</evidence>
<dbReference type="InterPro" id="IPR011006">
    <property type="entry name" value="CheY-like_superfamily"/>
</dbReference>
<feature type="compositionally biased region" description="Pro residues" evidence="8">
    <location>
        <begin position="134"/>
        <end position="156"/>
    </location>
</feature>
<dbReference type="InterPro" id="IPR016032">
    <property type="entry name" value="Sig_transdc_resp-reg_C-effctor"/>
</dbReference>
<dbReference type="CDD" id="cd00383">
    <property type="entry name" value="trans_reg_C"/>
    <property type="match status" value="1"/>
</dbReference>
<dbReference type="EMBL" id="JACHMS010000001">
    <property type="protein sequence ID" value="MBB4715377.1"/>
    <property type="molecule type" value="Genomic_DNA"/>
</dbReference>
<dbReference type="Gene3D" id="3.40.50.2300">
    <property type="match status" value="1"/>
</dbReference>
<evidence type="ECO:0000256" key="4">
    <source>
        <dbReference type="ARBA" id="ARBA00023125"/>
    </source>
</evidence>